<dbReference type="FunFam" id="1.10.287.130:FF:000002">
    <property type="entry name" value="Two-component osmosensing histidine kinase"/>
    <property type="match status" value="1"/>
</dbReference>
<keyword evidence="4" id="KW-0808">Transferase</keyword>
<dbReference type="SMART" id="SM00387">
    <property type="entry name" value="HATPase_c"/>
    <property type="match status" value="1"/>
</dbReference>
<dbReference type="InterPro" id="IPR005467">
    <property type="entry name" value="His_kinase_dom"/>
</dbReference>
<keyword evidence="10" id="KW-0175">Coiled coil</keyword>
<dbReference type="InterPro" id="IPR003594">
    <property type="entry name" value="HATPase_dom"/>
</dbReference>
<dbReference type="GO" id="GO:0000155">
    <property type="term" value="F:phosphorelay sensor kinase activity"/>
    <property type="evidence" value="ECO:0007669"/>
    <property type="project" value="InterPro"/>
</dbReference>
<dbReference type="Gene3D" id="3.30.450.20">
    <property type="entry name" value="PAS domain"/>
    <property type="match status" value="1"/>
</dbReference>
<evidence type="ECO:0000259" key="12">
    <source>
        <dbReference type="PROSITE" id="PS50109"/>
    </source>
</evidence>
<feature type="domain" description="Response regulatory" evidence="13">
    <location>
        <begin position="473"/>
        <end position="599"/>
    </location>
</feature>
<dbReference type="InterPro" id="IPR011006">
    <property type="entry name" value="CheY-like_superfamily"/>
</dbReference>
<dbReference type="EMBL" id="JAQQPM010000007">
    <property type="protein sequence ID" value="KAK2073695.1"/>
    <property type="molecule type" value="Genomic_DNA"/>
</dbReference>
<dbReference type="SUPFAM" id="SSF52172">
    <property type="entry name" value="CheY-like"/>
    <property type="match status" value="1"/>
</dbReference>
<evidence type="ECO:0000256" key="8">
    <source>
        <dbReference type="ARBA" id="ARBA00023012"/>
    </source>
</evidence>
<keyword evidence="7" id="KW-0067">ATP-binding</keyword>
<keyword evidence="5" id="KW-0547">Nucleotide-binding</keyword>
<comment type="catalytic activity">
    <reaction evidence="1">
        <text>ATP + protein L-histidine = ADP + protein N-phospho-L-histidine.</text>
        <dbReference type="EC" id="2.7.13.3"/>
    </reaction>
</comment>
<evidence type="ECO:0000256" key="6">
    <source>
        <dbReference type="ARBA" id="ARBA00022777"/>
    </source>
</evidence>
<comment type="caution">
    <text evidence="14">The sequence shown here is derived from an EMBL/GenBank/DDBJ whole genome shotgun (WGS) entry which is preliminary data.</text>
</comment>
<dbReference type="PANTHER" id="PTHR45339:SF1">
    <property type="entry name" value="HYBRID SIGNAL TRANSDUCTION HISTIDINE KINASE J"/>
    <property type="match status" value="1"/>
</dbReference>
<dbReference type="SUPFAM" id="SSF55874">
    <property type="entry name" value="ATPase domain of HSP90 chaperone/DNA topoisomerase II/histidine kinase"/>
    <property type="match status" value="1"/>
</dbReference>
<evidence type="ECO:0000256" key="3">
    <source>
        <dbReference type="ARBA" id="ARBA00022553"/>
    </source>
</evidence>
<feature type="region of interest" description="Disordered" evidence="11">
    <location>
        <begin position="667"/>
        <end position="697"/>
    </location>
</feature>
<dbReference type="Pfam" id="PF00512">
    <property type="entry name" value="HisKA"/>
    <property type="match status" value="1"/>
</dbReference>
<dbReference type="InterPro" id="IPR001789">
    <property type="entry name" value="Sig_transdc_resp-reg_receiver"/>
</dbReference>
<feature type="compositionally biased region" description="Basic and acidic residues" evidence="11">
    <location>
        <begin position="746"/>
        <end position="763"/>
    </location>
</feature>
<evidence type="ECO:0000256" key="9">
    <source>
        <dbReference type="PROSITE-ProRule" id="PRU00169"/>
    </source>
</evidence>
<evidence type="ECO:0000256" key="4">
    <source>
        <dbReference type="ARBA" id="ARBA00022679"/>
    </source>
</evidence>
<dbReference type="Proteomes" id="UP001217918">
    <property type="component" value="Unassembled WGS sequence"/>
</dbReference>
<dbReference type="GO" id="GO:0005524">
    <property type="term" value="F:ATP binding"/>
    <property type="evidence" value="ECO:0007669"/>
    <property type="project" value="UniProtKB-KW"/>
</dbReference>
<evidence type="ECO:0000256" key="10">
    <source>
        <dbReference type="SAM" id="Coils"/>
    </source>
</evidence>
<feature type="domain" description="Histidine kinase" evidence="12">
    <location>
        <begin position="280"/>
        <end position="456"/>
    </location>
</feature>
<keyword evidence="6" id="KW-0418">Kinase</keyword>
<dbReference type="InterPro" id="IPR036890">
    <property type="entry name" value="HATPase_C_sf"/>
</dbReference>
<evidence type="ECO:0000256" key="5">
    <source>
        <dbReference type="ARBA" id="ARBA00022741"/>
    </source>
</evidence>
<organism evidence="14 15">
    <name type="scientific">Phyllachora maydis</name>
    <dbReference type="NCBI Taxonomy" id="1825666"/>
    <lineage>
        <taxon>Eukaryota</taxon>
        <taxon>Fungi</taxon>
        <taxon>Dikarya</taxon>
        <taxon>Ascomycota</taxon>
        <taxon>Pezizomycotina</taxon>
        <taxon>Sordariomycetes</taxon>
        <taxon>Sordariomycetidae</taxon>
        <taxon>Phyllachorales</taxon>
        <taxon>Phyllachoraceae</taxon>
        <taxon>Phyllachora</taxon>
    </lineage>
</organism>
<accession>A0AAD9MG51</accession>
<dbReference type="CDD" id="cd00082">
    <property type="entry name" value="HisKA"/>
    <property type="match status" value="1"/>
</dbReference>
<evidence type="ECO:0000256" key="11">
    <source>
        <dbReference type="SAM" id="MobiDB-lite"/>
    </source>
</evidence>
<evidence type="ECO:0000313" key="15">
    <source>
        <dbReference type="Proteomes" id="UP001217918"/>
    </source>
</evidence>
<name>A0AAD9MG51_9PEZI</name>
<dbReference type="InterPro" id="IPR003661">
    <property type="entry name" value="HisK_dim/P_dom"/>
</dbReference>
<dbReference type="Pfam" id="PF02518">
    <property type="entry name" value="HATPase_c"/>
    <property type="match status" value="1"/>
</dbReference>
<evidence type="ECO:0000256" key="7">
    <source>
        <dbReference type="ARBA" id="ARBA00022840"/>
    </source>
</evidence>
<evidence type="ECO:0000256" key="1">
    <source>
        <dbReference type="ARBA" id="ARBA00000085"/>
    </source>
</evidence>
<protein>
    <recommendedName>
        <fullName evidence="2">histidine kinase</fullName>
        <ecNumber evidence="2">2.7.13.3</ecNumber>
    </recommendedName>
</protein>
<keyword evidence="3 9" id="KW-0597">Phosphoprotein</keyword>
<evidence type="ECO:0000313" key="14">
    <source>
        <dbReference type="EMBL" id="KAK2073695.1"/>
    </source>
</evidence>
<sequence>MSGAPSILLKVIMMKDALLDNTQTPIVAMWKDGSVIFPNKAARKLFNKQADYEQAVHGFDLLPAWSLWTEDFSRQLDPSEFPISVLTGAIEKWFGTCTDVNESIEAKLEAKQTREQLLSVIAHSHVTIFTVDHNRCITMLEGALIWDSTYEQNNSRWYIGQNVDDVFNRLNSQLPAGDRPQFLKGVEGILTGKRQFDDQEHDIENRWYRTRLLPVLGKRNEDGNINENAIEGVIGVIMDVTELKAKEADLEVQSREKQQLMANEAAAKEASRLKSQFLANMSHEIRTPITGVIGMAELLLDLELDDEPREFTENIYRSANALLTVINDILDFSKVESGRLDIEEVQFSLSVIVHDVSKMLNFAAERKNLDFRSDIAPGIAKDMVVLGDPGRVRQIITNLLTNSIKFTAQGFVRFSVYKEKETVDTIEIKFVVEDSGVGIDDDVRKRLFQPFSQVSGPSHPVEDMAAADRAQLHVLVVEDNHINQQIALKTIKKLGFQVSAVWNGKEALAYLADARDGKERKPDIILMDIQMPQMDGYKCTHLLRHHLPYKAAYNSVPIVAMTASAIQGDKEKCEKAGMDDYLAKPVKSKTLERMLVRWGIHRRQGGDSTRLAHVSEYSEDCSNASEHCDNAVIPGVGHDAVCGTLLTPMAVPQFTSEVRGLVPLTVAAASDDSDRPDDKPNLPTPRAPANGTENQAHFPGYTLSAEEAHAPLQADRARAEERSHGQADDNAQSMPYRSDGKLQQLRRRESEERARQSRDDKLLDSAGQASHSLASPLGSPGQSLTEENVERLAEEIAEDDEIKKRTGK</sequence>
<keyword evidence="15" id="KW-1185">Reference proteome</keyword>
<gene>
    <name evidence="14" type="ORF">P8C59_007953</name>
</gene>
<feature type="region of interest" description="Disordered" evidence="11">
    <location>
        <begin position="712"/>
        <end position="808"/>
    </location>
</feature>
<dbReference type="Pfam" id="PF00072">
    <property type="entry name" value="Response_reg"/>
    <property type="match status" value="1"/>
</dbReference>
<feature type="coiled-coil region" evidence="10">
    <location>
        <begin position="243"/>
        <end position="270"/>
    </location>
</feature>
<dbReference type="PROSITE" id="PS50110">
    <property type="entry name" value="RESPONSE_REGULATORY"/>
    <property type="match status" value="1"/>
</dbReference>
<dbReference type="SMART" id="SM00388">
    <property type="entry name" value="HisKA"/>
    <property type="match status" value="1"/>
</dbReference>
<reference evidence="14" key="1">
    <citation type="journal article" date="2023" name="Mol. Plant Microbe Interact.">
        <title>Elucidating the Obligate Nature and Biological Capacity of an Invasive Fungal Corn Pathogen.</title>
        <authorList>
            <person name="MacCready J.S."/>
            <person name="Roggenkamp E.M."/>
            <person name="Gdanetz K."/>
            <person name="Chilvers M.I."/>
        </authorList>
    </citation>
    <scope>NUCLEOTIDE SEQUENCE</scope>
    <source>
        <strain evidence="14">PM02</strain>
    </source>
</reference>
<proteinExistence type="predicted"/>
<dbReference type="CDD" id="cd17546">
    <property type="entry name" value="REC_hyHK_CKI1_RcsC-like"/>
    <property type="match status" value="1"/>
</dbReference>
<dbReference type="PANTHER" id="PTHR45339">
    <property type="entry name" value="HYBRID SIGNAL TRANSDUCTION HISTIDINE KINASE J"/>
    <property type="match status" value="1"/>
</dbReference>
<feature type="compositionally biased region" description="Basic and acidic residues" evidence="11">
    <location>
        <begin position="715"/>
        <end position="727"/>
    </location>
</feature>
<dbReference type="PROSITE" id="PS50109">
    <property type="entry name" value="HIS_KIN"/>
    <property type="match status" value="1"/>
</dbReference>
<dbReference type="SUPFAM" id="SSF47384">
    <property type="entry name" value="Homodimeric domain of signal transducing histidine kinase"/>
    <property type="match status" value="1"/>
</dbReference>
<dbReference type="InterPro" id="IPR036097">
    <property type="entry name" value="HisK_dim/P_sf"/>
</dbReference>
<feature type="modified residue" description="4-aspartylphosphate" evidence="9">
    <location>
        <position position="528"/>
    </location>
</feature>
<dbReference type="Gene3D" id="3.40.50.2300">
    <property type="match status" value="1"/>
</dbReference>
<dbReference type="Gene3D" id="1.10.287.130">
    <property type="match status" value="1"/>
</dbReference>
<dbReference type="AlphaFoldDB" id="A0AAD9MG51"/>
<evidence type="ECO:0000256" key="2">
    <source>
        <dbReference type="ARBA" id="ARBA00012438"/>
    </source>
</evidence>
<evidence type="ECO:0000259" key="13">
    <source>
        <dbReference type="PROSITE" id="PS50110"/>
    </source>
</evidence>
<keyword evidence="8" id="KW-0902">Two-component regulatory system</keyword>
<dbReference type="SMART" id="SM00448">
    <property type="entry name" value="REC"/>
    <property type="match status" value="1"/>
</dbReference>
<dbReference type="Gene3D" id="3.30.565.10">
    <property type="entry name" value="Histidine kinase-like ATPase, C-terminal domain"/>
    <property type="match status" value="1"/>
</dbReference>
<dbReference type="EC" id="2.7.13.3" evidence="2"/>